<evidence type="ECO:0000313" key="4">
    <source>
        <dbReference type="EMBL" id="SFE38045.1"/>
    </source>
</evidence>
<feature type="domain" description="Phosphoribosyltransferase" evidence="2">
    <location>
        <begin position="193"/>
        <end position="240"/>
    </location>
</feature>
<organism evidence="4 5">
    <name type="scientific">Roseivivax sediminis</name>
    <dbReference type="NCBI Taxonomy" id="936889"/>
    <lineage>
        <taxon>Bacteria</taxon>
        <taxon>Pseudomonadati</taxon>
        <taxon>Pseudomonadota</taxon>
        <taxon>Alphaproteobacteria</taxon>
        <taxon>Rhodobacterales</taxon>
        <taxon>Roseobacteraceae</taxon>
        <taxon>Roseivivax</taxon>
    </lineage>
</organism>
<proteinExistence type="inferred from homology"/>
<dbReference type="CDD" id="cd06223">
    <property type="entry name" value="PRTases_typeI"/>
    <property type="match status" value="1"/>
</dbReference>
<evidence type="ECO:0000313" key="5">
    <source>
        <dbReference type="Proteomes" id="UP000325289"/>
    </source>
</evidence>
<dbReference type="PANTHER" id="PTHR47505">
    <property type="entry name" value="DNA UTILIZATION PROTEIN YHGH"/>
    <property type="match status" value="1"/>
</dbReference>
<dbReference type="GO" id="GO:0016757">
    <property type="term" value="F:glycosyltransferase activity"/>
    <property type="evidence" value="ECO:0007669"/>
    <property type="project" value="UniProtKB-KW"/>
</dbReference>
<evidence type="ECO:0000256" key="1">
    <source>
        <dbReference type="ARBA" id="ARBA00008007"/>
    </source>
</evidence>
<dbReference type="Gene3D" id="3.40.50.2020">
    <property type="match status" value="1"/>
</dbReference>
<gene>
    <name evidence="4" type="ORF">SAMN04515678_10964</name>
</gene>
<dbReference type="Pfam" id="PF00156">
    <property type="entry name" value="Pribosyltran"/>
    <property type="match status" value="1"/>
</dbReference>
<sequence length="243" mass="26071">MLAERLQTAIRLIYPPACLACGGRVDSDFGLCGPCWTETPFITGLVCDACGTPLPGEGDRDRALCDTCLRVARPWARGRAAMLYSGSARRMVLALKHGDRHDIARPGADWLARSAAPLLTPDTVIVPVPLHTLRLLRRRYNQSALLALALGRQTGCTVLADALVRTARTPSLDGKTREERFAALDGTIRVTRSRRDRIAGRPVLIVDDVMTSGATFAAATEAMHEAGATEVCVAALARVGKDA</sequence>
<accession>A0A1I2A228</accession>
<dbReference type="SUPFAM" id="SSF53271">
    <property type="entry name" value="PRTase-like"/>
    <property type="match status" value="1"/>
</dbReference>
<protein>
    <submittedName>
        <fullName evidence="4">Predicted amidophosphoribosyltransferases</fullName>
    </submittedName>
</protein>
<feature type="domain" description="Double zinc ribbon" evidence="3">
    <location>
        <begin position="10"/>
        <end position="69"/>
    </location>
</feature>
<dbReference type="EMBL" id="FOMS01000009">
    <property type="protein sequence ID" value="SFE38045.1"/>
    <property type="molecule type" value="Genomic_DNA"/>
</dbReference>
<evidence type="ECO:0000259" key="3">
    <source>
        <dbReference type="Pfam" id="PF18912"/>
    </source>
</evidence>
<keyword evidence="5" id="KW-1185">Reference proteome</keyword>
<reference evidence="4 5" key="1">
    <citation type="submission" date="2016-10" db="EMBL/GenBank/DDBJ databases">
        <authorList>
            <person name="Varghese N."/>
            <person name="Submissions S."/>
        </authorList>
    </citation>
    <scope>NUCLEOTIDE SEQUENCE [LARGE SCALE GENOMIC DNA]</scope>
    <source>
        <strain evidence="5">YIM D21,KCTC 23444,ACCC 10710</strain>
    </source>
</reference>
<dbReference type="Proteomes" id="UP000325289">
    <property type="component" value="Unassembled WGS sequence"/>
</dbReference>
<keyword evidence="4" id="KW-0808">Transferase</keyword>
<name>A0A1I2A228_9RHOB</name>
<dbReference type="InterPro" id="IPR051910">
    <property type="entry name" value="ComF/GntX_DNA_util-trans"/>
</dbReference>
<dbReference type="InterPro" id="IPR029057">
    <property type="entry name" value="PRTase-like"/>
</dbReference>
<dbReference type="InterPro" id="IPR000836">
    <property type="entry name" value="PRTase_dom"/>
</dbReference>
<dbReference type="PANTHER" id="PTHR47505:SF1">
    <property type="entry name" value="DNA UTILIZATION PROTEIN YHGH"/>
    <property type="match status" value="1"/>
</dbReference>
<evidence type="ECO:0000259" key="2">
    <source>
        <dbReference type="Pfam" id="PF00156"/>
    </source>
</evidence>
<dbReference type="Pfam" id="PF18912">
    <property type="entry name" value="DZR_2"/>
    <property type="match status" value="1"/>
</dbReference>
<comment type="similarity">
    <text evidence="1">Belongs to the ComF/GntX family.</text>
</comment>
<dbReference type="AlphaFoldDB" id="A0A1I2A228"/>
<keyword evidence="4" id="KW-0328">Glycosyltransferase</keyword>
<dbReference type="InterPro" id="IPR044005">
    <property type="entry name" value="DZR_2"/>
</dbReference>